<gene>
    <name evidence="2" type="ORF">Pcinc_009841</name>
</gene>
<dbReference type="AlphaFoldDB" id="A0AAE1KW20"/>
<evidence type="ECO:0000256" key="1">
    <source>
        <dbReference type="SAM" id="MobiDB-lite"/>
    </source>
</evidence>
<sequence>MRRSVTVTNNSETEQRNSRARQLPILPVDNRVRIQDPVNKRWYRSGTVVAQPRPRQYDIRLPNGRVIKRNRIFLRPIPATEGEATAPAADTTTTLQYPIAHHAFSNGGPQRRHKLKTLL</sequence>
<name>A0AAE1KW20_PETCI</name>
<keyword evidence="3" id="KW-1185">Reference proteome</keyword>
<accession>A0AAE1KW20</accession>
<reference evidence="2" key="1">
    <citation type="submission" date="2023-10" db="EMBL/GenBank/DDBJ databases">
        <title>Genome assemblies of two species of porcelain crab, Petrolisthes cinctipes and Petrolisthes manimaculis (Anomura: Porcellanidae).</title>
        <authorList>
            <person name="Angst P."/>
        </authorList>
    </citation>
    <scope>NUCLEOTIDE SEQUENCE</scope>
    <source>
        <strain evidence="2">PB745_01</strain>
        <tissue evidence="2">Gill</tissue>
    </source>
</reference>
<evidence type="ECO:0000313" key="3">
    <source>
        <dbReference type="Proteomes" id="UP001286313"/>
    </source>
</evidence>
<dbReference type="Proteomes" id="UP001286313">
    <property type="component" value="Unassembled WGS sequence"/>
</dbReference>
<dbReference type="PANTHER" id="PTHR33244">
    <property type="entry name" value="INTEGRASE CATALYTIC DOMAIN-CONTAINING PROTEIN-RELATED"/>
    <property type="match status" value="1"/>
</dbReference>
<feature type="compositionally biased region" description="Polar residues" evidence="1">
    <location>
        <begin position="1"/>
        <end position="12"/>
    </location>
</feature>
<protein>
    <submittedName>
        <fullName evidence="2">Uncharacterized protein</fullName>
    </submittedName>
</protein>
<organism evidence="2 3">
    <name type="scientific">Petrolisthes cinctipes</name>
    <name type="common">Flat porcelain crab</name>
    <dbReference type="NCBI Taxonomy" id="88211"/>
    <lineage>
        <taxon>Eukaryota</taxon>
        <taxon>Metazoa</taxon>
        <taxon>Ecdysozoa</taxon>
        <taxon>Arthropoda</taxon>
        <taxon>Crustacea</taxon>
        <taxon>Multicrustacea</taxon>
        <taxon>Malacostraca</taxon>
        <taxon>Eumalacostraca</taxon>
        <taxon>Eucarida</taxon>
        <taxon>Decapoda</taxon>
        <taxon>Pleocyemata</taxon>
        <taxon>Anomura</taxon>
        <taxon>Galatheoidea</taxon>
        <taxon>Porcellanidae</taxon>
        <taxon>Petrolisthes</taxon>
    </lineage>
</organism>
<dbReference type="EMBL" id="JAWQEG010000741">
    <property type="protein sequence ID" value="KAK3885982.1"/>
    <property type="molecule type" value="Genomic_DNA"/>
</dbReference>
<comment type="caution">
    <text evidence="2">The sequence shown here is derived from an EMBL/GenBank/DDBJ whole genome shotgun (WGS) entry which is preliminary data.</text>
</comment>
<proteinExistence type="predicted"/>
<evidence type="ECO:0000313" key="2">
    <source>
        <dbReference type="EMBL" id="KAK3885982.1"/>
    </source>
</evidence>
<dbReference type="PANTHER" id="PTHR33244:SF3">
    <property type="entry name" value="PEPTIDASE A2 DOMAIN-CONTAINING PROTEIN"/>
    <property type="match status" value="1"/>
</dbReference>
<feature type="region of interest" description="Disordered" evidence="1">
    <location>
        <begin position="1"/>
        <end position="21"/>
    </location>
</feature>